<dbReference type="EMBL" id="CALOZG010000027">
    <property type="protein sequence ID" value="CAH4032079.1"/>
    <property type="molecule type" value="Genomic_DNA"/>
</dbReference>
<evidence type="ECO:0000256" key="9">
    <source>
        <dbReference type="ARBA" id="ARBA00023277"/>
    </source>
</evidence>
<dbReference type="InterPro" id="IPR001223">
    <property type="entry name" value="Glyco_hydro18_cat"/>
</dbReference>
<feature type="domain" description="GH18" evidence="16">
    <location>
        <begin position="143"/>
        <end position="508"/>
    </location>
</feature>
<feature type="compositionally biased region" description="Polar residues" evidence="13">
    <location>
        <begin position="2038"/>
        <end position="2047"/>
    </location>
</feature>
<dbReference type="GO" id="GO:0008843">
    <property type="term" value="F:endochitinase activity"/>
    <property type="evidence" value="ECO:0007669"/>
    <property type="project" value="UniProtKB-EC"/>
</dbReference>
<comment type="similarity">
    <text evidence="2">Belongs to the glycosyl hydrolase 18 family. Chitinase class II subfamily.</text>
</comment>
<dbReference type="GO" id="GO:0006032">
    <property type="term" value="P:chitin catabolic process"/>
    <property type="evidence" value="ECO:0007669"/>
    <property type="project" value="UniProtKB-KW"/>
</dbReference>
<feature type="compositionally biased region" description="Low complexity" evidence="13">
    <location>
        <begin position="1386"/>
        <end position="1418"/>
    </location>
</feature>
<dbReference type="PROSITE" id="PS51910">
    <property type="entry name" value="GH18_2"/>
    <property type="match status" value="5"/>
</dbReference>
<dbReference type="SMART" id="SM00494">
    <property type="entry name" value="ChtBD2"/>
    <property type="match status" value="7"/>
</dbReference>
<gene>
    <name evidence="17" type="ORF">PIBRA_LOCUS8513</name>
</gene>
<protein>
    <recommendedName>
        <fullName evidence="3">chitinase</fullName>
        <ecNumber evidence="3">3.2.1.14</ecNumber>
    </recommendedName>
</protein>
<dbReference type="GO" id="GO:0008061">
    <property type="term" value="F:chitin binding"/>
    <property type="evidence" value="ECO:0007669"/>
    <property type="project" value="UniProtKB-KW"/>
</dbReference>
<dbReference type="Gene3D" id="2.170.140.10">
    <property type="entry name" value="Chitin binding domain"/>
    <property type="match status" value="6"/>
</dbReference>
<dbReference type="PANTHER" id="PTHR11177">
    <property type="entry name" value="CHITINASE"/>
    <property type="match status" value="1"/>
</dbReference>
<dbReference type="SUPFAM" id="SSF57625">
    <property type="entry name" value="Invertebrate chitin-binding proteins"/>
    <property type="match status" value="7"/>
</dbReference>
<feature type="compositionally biased region" description="Pro residues" evidence="13">
    <location>
        <begin position="1008"/>
        <end position="1017"/>
    </location>
</feature>
<dbReference type="SMART" id="SM00636">
    <property type="entry name" value="Glyco_18"/>
    <property type="match status" value="5"/>
</dbReference>
<dbReference type="InterPro" id="IPR050314">
    <property type="entry name" value="Glycosyl_Hydrlase_18"/>
</dbReference>
<feature type="compositionally biased region" description="Low complexity" evidence="13">
    <location>
        <begin position="2023"/>
        <end position="2037"/>
    </location>
</feature>
<feature type="compositionally biased region" description="Low complexity" evidence="13">
    <location>
        <begin position="1042"/>
        <end position="1102"/>
    </location>
</feature>
<dbReference type="InterPro" id="IPR011583">
    <property type="entry name" value="Chitinase_II/V-like_cat"/>
</dbReference>
<evidence type="ECO:0000313" key="18">
    <source>
        <dbReference type="Proteomes" id="UP001152562"/>
    </source>
</evidence>
<feature type="domain" description="Chitin-binding type-2" evidence="15">
    <location>
        <begin position="1230"/>
        <end position="1284"/>
    </location>
</feature>
<name>A0A9P0TMS4_PIEBR</name>
<evidence type="ECO:0000256" key="11">
    <source>
        <dbReference type="ARBA" id="ARBA00023326"/>
    </source>
</evidence>
<evidence type="ECO:0000256" key="10">
    <source>
        <dbReference type="ARBA" id="ARBA00023295"/>
    </source>
</evidence>
<sequence length="2911" mass="325442">MGFNLHKLCILLWASVAASPQYKDENAFDRKAVEGVPEHEPIATPIRASVESVPLRNLPDDNDGRLPLRDAVEKLPIPVLDQESLIKLVGKSHMTLKDVEDFRKYYGAASHLNNVSRTDERLHLGNANLQEMQQTVSGSNQRRMIVCYLESWAAYRAPPLAFTAGLVPKSCTHLHYAFAVLHPHTYSVVSANEDYDIIKGGYRIATGLKKRIPGLRVLVSVGGEGTGRLFSEMVQMPYRRNSFIDSAVNFLREHDFDGLDLHWVYSGDKDDKEKDLLTTLLYELREKFSSYGLLLSTVLPPFRYQIEDGYDLSAVSGATDYTILQAWDMTHGKKHEPPTRAVQHSALHRDPGATARDQRYDNVEFMVKYILRHGMAAEKLVLGVPLFGRSYTLAPSTLPAPGAAVSDWGDEGIYTQTKGTLAYFEICMTERDGKGSSGVDEDGNAFAVFDNQWISFDTPNTIMEKMKFINEAGLAGAAAWAVDMDDFRGLCGAPFPLLSAISVTLNGESTHTDQSSLKVGSCEAISPYLASDEESCAHFHFCTGGISYRMICEDDRLYDPSTGFCGHQDVTKCIPGQSLRISVEDAARFLPIAYENDFEWNSSPERAKPLHNAYTALSDFKKNKENDKKVLCYITSWAFYRRGDGKFLPEHIDTRLCTHVVYAYASLSPDELIAKQFDPWADVTNNLYERVTSLGDVNVLLGLGGWTDSSGDKYSRLVSSPVNRARFIEKLIPFLRMHNFKGLHLDWNYPVCWQSNCKKGAVSDKPNFAKFVQELSKALHGAGMELGIAVSGYKEVIESAYDLPTISKAVDFMSTMTYDYHGGWEKSTAHHTPLVPLKKDALAYYSVEYAVKTLISKGADPKKLLLGLAFYGQSYRLSGMDGSRGPGSSAAGPGDSGEFTKQPGMLSYYEICYRVKNLRWKTSRQEKAGPYAYSDNQWVGYDDPKSITEKVEWALRQGMGGVTAWAIDLDDFNNRCCNEPSPLLRAAGRALGRTVPSPPTSPCERPPEPVTPAPPTTTPAESDGSISGGGSGSDHNHDHGSHTSTTWPSWSPSTTQSTTQTWWPPATTTQMTTTTTTTQRPSTTQRPTTTTTRRTTTSPTTTAAQKPSNIDTDDEGSACEAGEYKAAPGDCEAYLQCVGGQWRKNRCAPGLHWSTKVNRCDWPTFAKCTSQPASEPTTTTTLAPSTTSRPPPTTTTKRTTTTRTTTTTSTTTTTTARTTLADEYPESSEGKPCGNQDYMGSEDDCNSYLHCDGSVWRRQRCAPGLHWSSDKKHCDWPKYAKCEIKSDSQKTTTTPKPARPPTNRPTTPSVNKAREDGPCGGNDVHAAASTCGSYLLCVGGKWRRQLCPPGLHWDNRSKRCDWAEFAMCEASRVTSKPPYQMIVSTTTRRPTKTTTRPTTTTRRPTTTRASTTTRRSFTQNEQYQKPPRCRTGTYHPHPRCEKFYVCVNGVLVAQSCAPGLVWRHERSQCDFPTQSSCTDRRQVIPGVSDTKPSASFQVDEKPTFCENGQYAVNPSDCSRYMHCLFGKYEEFACSPGLHWNQDKQICDWPQNAKCTVQTVITTTSAPALSEEDIEVVTSKPIQSPSVEIVDEASRPPLRNSPFKLVCYYTNWSWYRPGFGKFTPEDIDPSLCTHIVYGFAVLSDDGLMVAHDPWADNENRFYERIVEFKKYGTKVSIAIGGWKDSAGDKYSKLVNNPAARRRFVKNTLDFIEKHGFDGLDLDWEYPKCWQVDCSKGPDSDKESFGELVRELSAVLKPKGLLLSSAVSPSKMVIDAGYDVPVLAKYLDWIAVMTYDYHGQWDKKTGHVAPLYYHPDDDNTYFNANYTMHYWIEKGTPANKLVMGMPLYGQTFKTMSRWNNREASSLNSPALSGGEAGEYTRASGFLAYYEICDRIKNRNWVVVKDPYQRMGPYAYKGDQWVSFDDVAIVKKKVNFIKSLGLGGGMVWALDLDDFQNRCNQGKYPLMNAIKESFLNPKIESDTILPPPLPEPENNIDEDLDDIEVIPSYNKPTSRPTSRPTRRPTSRPTSQPTSPATSRPIQVTQTTSPVINMDEIEQQKVVCYYTNWAWYRPGSGKFLPSDIDPSLCTHIIYAFAVLDSSRLVLKPHDNWLDVENKFYEKVIALKKQGVRVLLGLGGWNDSAGDKYSRLVNNPGARRKFVVHALDFIEQYEFDGLDLDWEYPKCWQVECEKGPSSDKQGFAELVKELRVAFVRKGLLLSAAVSASKRVIDYAYDVPTLAKNLDWISLMTYDYHGQWDKKTGHVAPMYASDDDEDKTFNVNFTVSYWMNKGAPKNKLIMGFPFYGQSFSLMENAGNTLGAPSYAGGEAGDETRARGFLSFYEICERIRVQGWRVRRDPGGRMGPYATLHDQWVSFDDDFMIRHKAEFVRAMDLGGAMIWALDLDDFTGKYCGCGKYPLLTTINHVLRGHDAPTRCGLEEIEIPPSIETTTALQPVQTTTPPLSDTEIDTDDEVTSIEGTSCTSGFRADAVDCTKYYLCIGGRYMQLACPPPLVWNQNHCDWAEKSNCKNKANLKLSSDQNVIMTEKPIIACYFTNWAYYRKDEGSFGPQQVDPSLCTHLIYSWAHLDNNFTLSAGNPELDIVNDFYGKITEYKLMGIKVVLGVGGLENSEGNTWSEMVSKSENRKVFVKSALKFIQKWNFDGLHLAWQYPVCKQVPCSNKNVEEKENFSLLLILLSKAFQRHNLEVSVMVSPHPQIAALAYDPETLSTLDWISIAANDYYSTNEKTTYLLPLEKTELNEMDNFQSIIQYWKSKVPSNRLVLSIPAYGRSYTLRSETNAVPGALAIAPGESGESTQVPGFLAYNEICKRKLDSWKMSASPSGTYVVSGSQWVTYLRPEEVHRMSASVALEGLRGAALWAMDLDDWTGSCACRPWPILTALRQGLLEPTLPPVICL</sequence>
<feature type="compositionally biased region" description="Acidic residues" evidence="13">
    <location>
        <begin position="1991"/>
        <end position="2001"/>
    </location>
</feature>
<feature type="region of interest" description="Disordered" evidence="13">
    <location>
        <begin position="1386"/>
        <end position="1428"/>
    </location>
</feature>
<feature type="region of interest" description="Disordered" evidence="13">
    <location>
        <begin position="1287"/>
        <end position="1317"/>
    </location>
</feature>
<dbReference type="CDD" id="cd02872">
    <property type="entry name" value="GH18_chitolectin_chitotriosidase"/>
    <property type="match status" value="3"/>
</dbReference>
<feature type="domain" description="GH18" evidence="16">
    <location>
        <begin position="628"/>
        <end position="994"/>
    </location>
</feature>
<feature type="domain" description="GH18" evidence="16">
    <location>
        <begin position="2544"/>
        <end position="2903"/>
    </location>
</feature>
<evidence type="ECO:0000256" key="13">
    <source>
        <dbReference type="SAM" id="MobiDB-lite"/>
    </source>
</evidence>
<dbReference type="PANTHER" id="PTHR11177:SF359">
    <property type="entry name" value="CHITINASE 10-RELATED"/>
    <property type="match status" value="1"/>
</dbReference>
<evidence type="ECO:0000256" key="5">
    <source>
        <dbReference type="ARBA" id="ARBA00022729"/>
    </source>
</evidence>
<dbReference type="FunFam" id="3.10.50.10:FF:000004">
    <property type="entry name" value="Chitinase 5"/>
    <property type="match status" value="2"/>
</dbReference>
<evidence type="ECO:0000256" key="14">
    <source>
        <dbReference type="SAM" id="SignalP"/>
    </source>
</evidence>
<evidence type="ECO:0000256" key="3">
    <source>
        <dbReference type="ARBA" id="ARBA00012729"/>
    </source>
</evidence>
<dbReference type="GO" id="GO:0000272">
    <property type="term" value="P:polysaccharide catabolic process"/>
    <property type="evidence" value="ECO:0007669"/>
    <property type="project" value="UniProtKB-KW"/>
</dbReference>
<evidence type="ECO:0000256" key="4">
    <source>
        <dbReference type="ARBA" id="ARBA00022669"/>
    </source>
</evidence>
<dbReference type="FunFam" id="3.20.20.80:FF:000007">
    <property type="entry name" value="Acidic mammalian chitinase"/>
    <property type="match status" value="3"/>
</dbReference>
<feature type="domain" description="Chitin-binding type-2" evidence="15">
    <location>
        <begin position="1316"/>
        <end position="1370"/>
    </location>
</feature>
<feature type="domain" description="Chitin-binding type-2" evidence="15">
    <location>
        <begin position="519"/>
        <end position="575"/>
    </location>
</feature>
<dbReference type="Gene3D" id="3.10.50.10">
    <property type="match status" value="5"/>
</dbReference>
<keyword evidence="10 12" id="KW-0326">Glycosidase</keyword>
<dbReference type="Gene3D" id="3.20.20.80">
    <property type="entry name" value="Glycosidases"/>
    <property type="match status" value="5"/>
</dbReference>
<dbReference type="InterPro" id="IPR036508">
    <property type="entry name" value="Chitin-bd_dom_sf"/>
</dbReference>
<evidence type="ECO:0000256" key="7">
    <source>
        <dbReference type="ARBA" id="ARBA00023024"/>
    </source>
</evidence>
<evidence type="ECO:0000259" key="16">
    <source>
        <dbReference type="PROSITE" id="PS51910"/>
    </source>
</evidence>
<proteinExistence type="inferred from homology"/>
<evidence type="ECO:0000256" key="2">
    <source>
        <dbReference type="ARBA" id="ARBA00009121"/>
    </source>
</evidence>
<dbReference type="SUPFAM" id="SSF54556">
    <property type="entry name" value="Chitinase insertion domain"/>
    <property type="match status" value="5"/>
</dbReference>
<feature type="domain" description="GH18" evidence="16">
    <location>
        <begin position="2056"/>
        <end position="2426"/>
    </location>
</feature>
<keyword evidence="6 12" id="KW-0378">Hydrolase</keyword>
<organism evidence="17 18">
    <name type="scientific">Pieris brassicae</name>
    <name type="common">White butterfly</name>
    <name type="synonym">Large white butterfly</name>
    <dbReference type="NCBI Taxonomy" id="7116"/>
    <lineage>
        <taxon>Eukaryota</taxon>
        <taxon>Metazoa</taxon>
        <taxon>Ecdysozoa</taxon>
        <taxon>Arthropoda</taxon>
        <taxon>Hexapoda</taxon>
        <taxon>Insecta</taxon>
        <taxon>Pterygota</taxon>
        <taxon>Neoptera</taxon>
        <taxon>Endopterygota</taxon>
        <taxon>Lepidoptera</taxon>
        <taxon>Glossata</taxon>
        <taxon>Ditrysia</taxon>
        <taxon>Papilionoidea</taxon>
        <taxon>Pieridae</taxon>
        <taxon>Pierinae</taxon>
        <taxon>Pieris</taxon>
    </lineage>
</organism>
<feature type="domain" description="Chitin-binding type-2" evidence="15">
    <location>
        <begin position="1116"/>
        <end position="1170"/>
    </location>
</feature>
<evidence type="ECO:0000256" key="12">
    <source>
        <dbReference type="RuleBase" id="RU000489"/>
    </source>
</evidence>
<evidence type="ECO:0000256" key="6">
    <source>
        <dbReference type="ARBA" id="ARBA00022801"/>
    </source>
</evidence>
<feature type="region of interest" description="Disordered" evidence="13">
    <location>
        <begin position="1170"/>
        <end position="1216"/>
    </location>
</feature>
<keyword evidence="8" id="KW-1015">Disulfide bond</keyword>
<dbReference type="EC" id="3.2.1.14" evidence="3"/>
<dbReference type="Pfam" id="PF00704">
    <property type="entry name" value="Glyco_hydro_18"/>
    <property type="match status" value="5"/>
</dbReference>
<reference evidence="17" key="1">
    <citation type="submission" date="2022-05" db="EMBL/GenBank/DDBJ databases">
        <authorList>
            <person name="Okamura Y."/>
        </authorList>
    </citation>
    <scope>NUCLEOTIDE SEQUENCE</scope>
</reference>
<accession>A0A9P0TMS4</accession>
<dbReference type="InterPro" id="IPR001579">
    <property type="entry name" value="Glyco_hydro_18_chit_AS"/>
</dbReference>
<feature type="domain" description="GH18" evidence="16">
    <location>
        <begin position="1602"/>
        <end position="1974"/>
    </location>
</feature>
<feature type="region of interest" description="Disordered" evidence="13">
    <location>
        <begin position="1978"/>
        <end position="2047"/>
    </location>
</feature>
<dbReference type="Pfam" id="PF01607">
    <property type="entry name" value="CBM_14"/>
    <property type="match status" value="7"/>
</dbReference>
<feature type="signal peptide" evidence="14">
    <location>
        <begin position="1"/>
        <end position="20"/>
    </location>
</feature>
<dbReference type="GO" id="GO:0005576">
    <property type="term" value="C:extracellular region"/>
    <property type="evidence" value="ECO:0007669"/>
    <property type="project" value="InterPro"/>
</dbReference>
<comment type="catalytic activity">
    <reaction evidence="1">
        <text>Random endo-hydrolysis of N-acetyl-beta-D-glucosaminide (1-&gt;4)-beta-linkages in chitin and chitodextrins.</text>
        <dbReference type="EC" id="3.2.1.14"/>
    </reaction>
</comment>
<dbReference type="PROSITE" id="PS50940">
    <property type="entry name" value="CHIT_BIND_II"/>
    <property type="match status" value="7"/>
</dbReference>
<feature type="chain" id="PRO_5040348049" description="chitinase" evidence="14">
    <location>
        <begin position="21"/>
        <end position="2911"/>
    </location>
</feature>
<keyword evidence="5 14" id="KW-0732">Signal</keyword>
<keyword evidence="18" id="KW-1185">Reference proteome</keyword>
<evidence type="ECO:0000259" key="15">
    <source>
        <dbReference type="PROSITE" id="PS50940"/>
    </source>
</evidence>
<feature type="region of interest" description="Disordered" evidence="13">
    <location>
        <begin position="991"/>
        <end position="1117"/>
    </location>
</feature>
<evidence type="ECO:0000256" key="8">
    <source>
        <dbReference type="ARBA" id="ARBA00023157"/>
    </source>
</evidence>
<dbReference type="InterPro" id="IPR017853">
    <property type="entry name" value="GH"/>
</dbReference>
<dbReference type="FunFam" id="3.10.50.10:FF:000001">
    <property type="entry name" value="Chitinase 3-like 1"/>
    <property type="match status" value="2"/>
</dbReference>
<dbReference type="InterPro" id="IPR002557">
    <property type="entry name" value="Chitin-bd_dom"/>
</dbReference>
<evidence type="ECO:0000313" key="17">
    <source>
        <dbReference type="EMBL" id="CAH4032079.1"/>
    </source>
</evidence>
<keyword evidence="11" id="KW-0624">Polysaccharide degradation</keyword>
<dbReference type="Proteomes" id="UP001152562">
    <property type="component" value="Unassembled WGS sequence"/>
</dbReference>
<feature type="domain" description="Chitin-binding type-2" evidence="15">
    <location>
        <begin position="2475"/>
        <end position="2526"/>
    </location>
</feature>
<keyword evidence="7" id="KW-0146">Chitin degradation</keyword>
<dbReference type="SUPFAM" id="SSF51445">
    <property type="entry name" value="(Trans)glycosidases"/>
    <property type="match status" value="5"/>
</dbReference>
<feature type="domain" description="Chitin-binding type-2" evidence="15">
    <location>
        <begin position="1426"/>
        <end position="1479"/>
    </location>
</feature>
<feature type="domain" description="Chitin-binding type-2" evidence="15">
    <location>
        <begin position="1502"/>
        <end position="1556"/>
    </location>
</feature>
<keyword evidence="9" id="KW-0119">Carbohydrate metabolism</keyword>
<dbReference type="PROSITE" id="PS01095">
    <property type="entry name" value="GH18_1"/>
    <property type="match status" value="2"/>
</dbReference>
<keyword evidence="4" id="KW-0147">Chitin-binding</keyword>
<comment type="caution">
    <text evidence="17">The sequence shown here is derived from an EMBL/GenBank/DDBJ whole genome shotgun (WGS) entry which is preliminary data.</text>
</comment>
<evidence type="ECO:0000256" key="1">
    <source>
        <dbReference type="ARBA" id="ARBA00000822"/>
    </source>
</evidence>
<dbReference type="InterPro" id="IPR029070">
    <property type="entry name" value="Chitinase_insertion_sf"/>
</dbReference>